<dbReference type="PANTHER" id="PTHR43708">
    <property type="entry name" value="CONSERVED EXPRESSED OXIDOREDUCTASE (EUROFUNG)"/>
    <property type="match status" value="1"/>
</dbReference>
<feature type="domain" description="GFO/IDH/MocA-like oxidoreductase" evidence="4">
    <location>
        <begin position="162"/>
        <end position="281"/>
    </location>
</feature>
<organism evidence="5 6">
    <name type="scientific">Kolteria novifilia</name>
    <dbReference type="NCBI Taxonomy" id="2527975"/>
    <lineage>
        <taxon>Bacteria</taxon>
        <taxon>Pseudomonadati</taxon>
        <taxon>Planctomycetota</taxon>
        <taxon>Planctomycetia</taxon>
        <taxon>Kolteriales</taxon>
        <taxon>Kolteriaceae</taxon>
        <taxon>Kolteria</taxon>
    </lineage>
</organism>
<proteinExistence type="inferred from homology"/>
<comment type="similarity">
    <text evidence="1">Belongs to the Gfo/Idh/MocA family.</text>
</comment>
<dbReference type="InterPro" id="IPR055170">
    <property type="entry name" value="GFO_IDH_MocA-like_dom"/>
</dbReference>
<evidence type="ECO:0000256" key="2">
    <source>
        <dbReference type="ARBA" id="ARBA00023002"/>
    </source>
</evidence>
<protein>
    <submittedName>
        <fullName evidence="5">Inositol 2-dehydrogenase</fullName>
        <ecNumber evidence="5">1.1.1.18</ecNumber>
    </submittedName>
</protein>
<evidence type="ECO:0000313" key="5">
    <source>
        <dbReference type="EMBL" id="QDU64643.1"/>
    </source>
</evidence>
<dbReference type="InterPro" id="IPR036291">
    <property type="entry name" value="NAD(P)-bd_dom_sf"/>
</dbReference>
<dbReference type="KEGG" id="knv:Pan216_55340"/>
<dbReference type="Pfam" id="PF22725">
    <property type="entry name" value="GFO_IDH_MocA_C3"/>
    <property type="match status" value="1"/>
</dbReference>
<dbReference type="InterPro" id="IPR000683">
    <property type="entry name" value="Gfo/Idh/MocA-like_OxRdtase_N"/>
</dbReference>
<evidence type="ECO:0000313" key="6">
    <source>
        <dbReference type="Proteomes" id="UP000317093"/>
    </source>
</evidence>
<evidence type="ECO:0000259" key="3">
    <source>
        <dbReference type="Pfam" id="PF01408"/>
    </source>
</evidence>
<keyword evidence="2 5" id="KW-0560">Oxidoreductase</keyword>
<dbReference type="EC" id="1.1.1.18" evidence="5"/>
<dbReference type="Pfam" id="PF01408">
    <property type="entry name" value="GFO_IDH_MocA"/>
    <property type="match status" value="1"/>
</dbReference>
<accession>A0A518BCL7</accession>
<dbReference type="OrthoDB" id="6183734at2"/>
<dbReference type="SUPFAM" id="SSF51735">
    <property type="entry name" value="NAD(P)-binding Rossmann-fold domains"/>
    <property type="match status" value="1"/>
</dbReference>
<dbReference type="AlphaFoldDB" id="A0A518BCL7"/>
<keyword evidence="6" id="KW-1185">Reference proteome</keyword>
<reference evidence="5 6" key="1">
    <citation type="submission" date="2019-02" db="EMBL/GenBank/DDBJ databases">
        <title>Deep-cultivation of Planctomycetes and their phenomic and genomic characterization uncovers novel biology.</title>
        <authorList>
            <person name="Wiegand S."/>
            <person name="Jogler M."/>
            <person name="Boedeker C."/>
            <person name="Pinto D."/>
            <person name="Vollmers J."/>
            <person name="Rivas-Marin E."/>
            <person name="Kohn T."/>
            <person name="Peeters S.H."/>
            <person name="Heuer A."/>
            <person name="Rast P."/>
            <person name="Oberbeckmann S."/>
            <person name="Bunk B."/>
            <person name="Jeske O."/>
            <person name="Meyerdierks A."/>
            <person name="Storesund J.E."/>
            <person name="Kallscheuer N."/>
            <person name="Luecker S."/>
            <person name="Lage O.M."/>
            <person name="Pohl T."/>
            <person name="Merkel B.J."/>
            <person name="Hornburger P."/>
            <person name="Mueller R.-W."/>
            <person name="Bruemmer F."/>
            <person name="Labrenz M."/>
            <person name="Spormann A.M."/>
            <person name="Op den Camp H."/>
            <person name="Overmann J."/>
            <person name="Amann R."/>
            <person name="Jetten M.S.M."/>
            <person name="Mascher T."/>
            <person name="Medema M.H."/>
            <person name="Devos D.P."/>
            <person name="Kaster A.-K."/>
            <person name="Ovreas L."/>
            <person name="Rohde M."/>
            <person name="Galperin M.Y."/>
            <person name="Jogler C."/>
        </authorList>
    </citation>
    <scope>NUCLEOTIDE SEQUENCE [LARGE SCALE GENOMIC DNA]</scope>
    <source>
        <strain evidence="5 6">Pan216</strain>
    </source>
</reference>
<feature type="domain" description="Gfo/Idh/MocA-like oxidoreductase N-terminal" evidence="3">
    <location>
        <begin position="35"/>
        <end position="152"/>
    </location>
</feature>
<dbReference type="GO" id="GO:0050112">
    <property type="term" value="F:inositol 2-dehydrogenase (NAD+) activity"/>
    <property type="evidence" value="ECO:0007669"/>
    <property type="project" value="UniProtKB-EC"/>
</dbReference>
<dbReference type="EMBL" id="CP036279">
    <property type="protein sequence ID" value="QDU64643.1"/>
    <property type="molecule type" value="Genomic_DNA"/>
</dbReference>
<name>A0A518BCL7_9BACT</name>
<dbReference type="InterPro" id="IPR051317">
    <property type="entry name" value="Gfo/Idh/MocA_oxidoreduct"/>
</dbReference>
<dbReference type="RefSeq" id="WP_145262989.1">
    <property type="nucleotide sequence ID" value="NZ_CP036279.1"/>
</dbReference>
<evidence type="ECO:0000259" key="4">
    <source>
        <dbReference type="Pfam" id="PF22725"/>
    </source>
</evidence>
<dbReference type="SUPFAM" id="SSF55347">
    <property type="entry name" value="Glyceraldehyde-3-phosphate dehydrogenase-like, C-terminal domain"/>
    <property type="match status" value="1"/>
</dbReference>
<dbReference type="Proteomes" id="UP000317093">
    <property type="component" value="Chromosome"/>
</dbReference>
<evidence type="ECO:0000256" key="1">
    <source>
        <dbReference type="ARBA" id="ARBA00010928"/>
    </source>
</evidence>
<sequence length="367" mass="40275">MAETTYGLANVESGEAVPAPKLDYQPPRPNRYSPKIGLIGCGGISGYHLAAYREMGLEVVAICSRDRTKAERRRDEFFPDADVTDDYRELLRRDDIEVVDLAIPPAPRVGVMEAALKADKHVLSQKPFVTDLEEGKRLVDLAERRGRKLAVNQNGRWAPHFAYLGRAIDAGTVGRVSSIDFVLHWDHTWTAGTAFEEIHHLVLYDFGIHWFDIATRFLGGRSPHRVFASVARSSSQAMKPPLLAHVVAEADGAQVRMSFNAQVRFGQEDRTVVAGELGTLRAFGPELNEQSVGLWTTEGVAAPALDGDWFTSGFQGTMGELLCAIEENREPTNGARGNLESLAFCFAALRSADTGRPEVPGSVMRVA</sequence>
<dbReference type="Gene3D" id="3.40.50.720">
    <property type="entry name" value="NAD(P)-binding Rossmann-like Domain"/>
    <property type="match status" value="1"/>
</dbReference>
<dbReference type="Gene3D" id="3.30.360.10">
    <property type="entry name" value="Dihydrodipicolinate Reductase, domain 2"/>
    <property type="match status" value="1"/>
</dbReference>
<gene>
    <name evidence="5" type="primary">iolG_9</name>
    <name evidence="5" type="ORF">Pan216_55340</name>
</gene>
<dbReference type="PANTHER" id="PTHR43708:SF5">
    <property type="entry name" value="CONSERVED EXPRESSED OXIDOREDUCTASE (EUROFUNG)-RELATED"/>
    <property type="match status" value="1"/>
</dbReference>
<dbReference type="GO" id="GO:0000166">
    <property type="term" value="F:nucleotide binding"/>
    <property type="evidence" value="ECO:0007669"/>
    <property type="project" value="InterPro"/>
</dbReference>